<evidence type="ECO:0000313" key="1">
    <source>
        <dbReference type="EMBL" id="QWF71563.1"/>
    </source>
</evidence>
<dbReference type="InterPro" id="IPR009858">
    <property type="entry name" value="DUF1415"/>
</dbReference>
<dbReference type="RefSeq" id="WP_215583345.1">
    <property type="nucleotide sequence ID" value="NZ_CP073754.1"/>
</dbReference>
<dbReference type="Proteomes" id="UP000676649">
    <property type="component" value="Chromosome"/>
</dbReference>
<accession>A0A975MPC9</accession>
<dbReference type="AlphaFoldDB" id="A0A975MPC9"/>
<protein>
    <submittedName>
        <fullName evidence="1">DUF1415 domain-containing protein</fullName>
    </submittedName>
</protein>
<proteinExistence type="predicted"/>
<dbReference type="Pfam" id="PF07209">
    <property type="entry name" value="DUF1415"/>
    <property type="match status" value="1"/>
</dbReference>
<keyword evidence="2" id="KW-1185">Reference proteome</keyword>
<sequence length="180" mass="20313">MNHQHIITATQHWLTSFIIAYEICPFARHVHEHDAIRYRVLDSADVADCLAELIAECQHLDTEPATETTLVIFSAICRDFDDFLDVTALAEQLMVDLGYEGIYQLASFHPDYCFGGAEPDDAANATNRSPYPMLHLIREASIELALQNYPNPEQIPERNIALCRELGLTRIQALLAQSSR</sequence>
<evidence type="ECO:0000313" key="2">
    <source>
        <dbReference type="Proteomes" id="UP000676649"/>
    </source>
</evidence>
<organism evidence="1 2">
    <name type="scientific">Methylomonas paludis</name>
    <dbReference type="NCBI Taxonomy" id="1173101"/>
    <lineage>
        <taxon>Bacteria</taxon>
        <taxon>Pseudomonadati</taxon>
        <taxon>Pseudomonadota</taxon>
        <taxon>Gammaproteobacteria</taxon>
        <taxon>Methylococcales</taxon>
        <taxon>Methylococcaceae</taxon>
        <taxon>Methylomonas</taxon>
    </lineage>
</organism>
<name>A0A975MPC9_9GAMM</name>
<reference evidence="1" key="1">
    <citation type="submission" date="2021-04" db="EMBL/GenBank/DDBJ databases">
        <title>Draft genome sequence data of methanotrophic Methylovulum sp. strain S1L and Methylomonas sp. strain S2AM isolated from boreal lake water columns.</title>
        <authorList>
            <person name="Rissanen A.J."/>
            <person name="Mangayil R."/>
            <person name="Svenning M.M."/>
            <person name="Khanongnuch R."/>
        </authorList>
    </citation>
    <scope>NUCLEOTIDE SEQUENCE</scope>
    <source>
        <strain evidence="1">S2AM</strain>
    </source>
</reference>
<dbReference type="KEGG" id="mpad:KEF85_03520"/>
<dbReference type="EMBL" id="CP073754">
    <property type="protein sequence ID" value="QWF71563.1"/>
    <property type="molecule type" value="Genomic_DNA"/>
</dbReference>
<gene>
    <name evidence="1" type="ORF">KEF85_03520</name>
</gene>